<feature type="compositionally biased region" description="Basic residues" evidence="1">
    <location>
        <begin position="95"/>
        <end position="105"/>
    </location>
</feature>
<feature type="region of interest" description="Disordered" evidence="1">
    <location>
        <begin position="378"/>
        <end position="655"/>
    </location>
</feature>
<feature type="compositionally biased region" description="Basic and acidic residues" evidence="1">
    <location>
        <begin position="397"/>
        <end position="418"/>
    </location>
</feature>
<proteinExistence type="predicted"/>
<feature type="compositionally biased region" description="Basic residues" evidence="1">
    <location>
        <begin position="163"/>
        <end position="173"/>
    </location>
</feature>
<protein>
    <submittedName>
        <fullName evidence="2">Uncharacterized protein</fullName>
    </submittedName>
</protein>
<feature type="compositionally biased region" description="Basic and acidic residues" evidence="1">
    <location>
        <begin position="264"/>
        <end position="282"/>
    </location>
</feature>
<evidence type="ECO:0000313" key="2">
    <source>
        <dbReference type="EMBL" id="KAL3497647.1"/>
    </source>
</evidence>
<accession>A0ABD2XTR7</accession>
<feature type="compositionally biased region" description="Acidic residues" evidence="1">
    <location>
        <begin position="606"/>
        <end position="619"/>
    </location>
</feature>
<dbReference type="Proteomes" id="UP001630127">
    <property type="component" value="Unassembled WGS sequence"/>
</dbReference>
<feature type="compositionally biased region" description="Basic and acidic residues" evidence="1">
    <location>
        <begin position="126"/>
        <end position="138"/>
    </location>
</feature>
<sequence length="655" mass="73886">MDDREIRAKRRDFKKRLAESNEDKQRETKKSRRKTVKKSQKGSRDSEDSGSDVVMLMDEDKGEEVDRNELNKRSRTTGQNVRDDAEKGEEVNPKKLNKMRRKTVKKSQNCSHDDEDSGSDIVIFMEDEKREEEDRNELNQRSSETGQNVRGDKDKGEEVNPKKLNKKRRKTVKKSQNGSRDDEDNGSDIVILTQEGKGKEVDPNELNKWSGEIGNNGQNGRDVGEGNRSNTKISREEEKGEEVHPKTLNKRKRKTVKKGQVGSRDNDESGRDDVILMEHEKGEEDDQNELNKSIDETGQNAPDLGEGSRSDTNTSREKEMGVELNPRNLNRSKAAETVQIGSDDDEANGIGSDSDSDIAILTEEFVSPSWRYEHVNTVKQCPSETKRSRSGVISTSERIDSEVAGRGDSGEGAEKKEMIVMIDNIVDVKPESFSSEEDNDDSHEYGYKVEEPVTSEEDSDENGYKVEEPVSLDEGNDDPDEMEDKDDVKMSPAEKSFAEERKDLNEKDDNFRNNAANDENKNPVGEGDSTEGKIKCSEDGLKKRKVRSSDSEAESSERDEVRRSMLQRLRPRLHSVSESKKKELLSHGISKTIPVPVSESEHSDSDSDSDSDSSDEDGEYHDPVPKRSTNSSKKEEKLPKRRSDVSTDLNSIKTL</sequence>
<dbReference type="AlphaFoldDB" id="A0ABD2XTR7"/>
<feature type="compositionally biased region" description="Basic and acidic residues" evidence="1">
    <location>
        <begin position="81"/>
        <end position="93"/>
    </location>
</feature>
<feature type="compositionally biased region" description="Basic and acidic residues" evidence="1">
    <location>
        <begin position="530"/>
        <end position="563"/>
    </location>
</feature>
<feature type="compositionally biased region" description="Basic and acidic residues" evidence="1">
    <location>
        <begin position="306"/>
        <end position="321"/>
    </location>
</feature>
<organism evidence="2 3">
    <name type="scientific">Cinchona calisaya</name>
    <dbReference type="NCBI Taxonomy" id="153742"/>
    <lineage>
        <taxon>Eukaryota</taxon>
        <taxon>Viridiplantae</taxon>
        <taxon>Streptophyta</taxon>
        <taxon>Embryophyta</taxon>
        <taxon>Tracheophyta</taxon>
        <taxon>Spermatophyta</taxon>
        <taxon>Magnoliopsida</taxon>
        <taxon>eudicotyledons</taxon>
        <taxon>Gunneridae</taxon>
        <taxon>Pentapetalae</taxon>
        <taxon>asterids</taxon>
        <taxon>lamiids</taxon>
        <taxon>Gentianales</taxon>
        <taxon>Rubiaceae</taxon>
        <taxon>Cinchonoideae</taxon>
        <taxon>Cinchoneae</taxon>
        <taxon>Cinchona</taxon>
    </lineage>
</organism>
<feature type="compositionally biased region" description="Polar residues" evidence="1">
    <location>
        <begin position="646"/>
        <end position="655"/>
    </location>
</feature>
<feature type="compositionally biased region" description="Basic and acidic residues" evidence="1">
    <location>
        <begin position="442"/>
        <end position="451"/>
    </location>
</feature>
<comment type="caution">
    <text evidence="2">The sequence shown here is derived from an EMBL/GenBank/DDBJ whole genome shotgun (WGS) entry which is preliminary data.</text>
</comment>
<feature type="compositionally biased region" description="Basic and acidic residues" evidence="1">
    <location>
        <begin position="233"/>
        <end position="245"/>
    </location>
</feature>
<evidence type="ECO:0000256" key="1">
    <source>
        <dbReference type="SAM" id="MobiDB-lite"/>
    </source>
</evidence>
<feature type="compositionally biased region" description="Basic residues" evidence="1">
    <location>
        <begin position="29"/>
        <end position="41"/>
    </location>
</feature>
<feature type="compositionally biased region" description="Basic and acidic residues" evidence="1">
    <location>
        <begin position="496"/>
        <end position="511"/>
    </location>
</feature>
<feature type="region of interest" description="Disordered" evidence="1">
    <location>
        <begin position="1"/>
        <end position="355"/>
    </location>
</feature>
<gene>
    <name evidence="2" type="ORF">ACH5RR_040379</name>
</gene>
<name>A0ABD2XTR7_9GENT</name>
<feature type="compositionally biased region" description="Basic and acidic residues" evidence="1">
    <location>
        <begin position="575"/>
        <end position="585"/>
    </location>
</feature>
<evidence type="ECO:0000313" key="3">
    <source>
        <dbReference type="Proteomes" id="UP001630127"/>
    </source>
</evidence>
<feature type="compositionally biased region" description="Polar residues" evidence="1">
    <location>
        <begin position="139"/>
        <end position="148"/>
    </location>
</feature>
<reference evidence="2 3" key="1">
    <citation type="submission" date="2024-11" db="EMBL/GenBank/DDBJ databases">
        <title>A near-complete genome assembly of Cinchona calisaya.</title>
        <authorList>
            <person name="Lian D.C."/>
            <person name="Zhao X.W."/>
            <person name="Wei L."/>
        </authorList>
    </citation>
    <scope>NUCLEOTIDE SEQUENCE [LARGE SCALE GENOMIC DNA]</scope>
    <source>
        <tissue evidence="2">Nenye</tissue>
    </source>
</reference>
<feature type="compositionally biased region" description="Basic and acidic residues" evidence="1">
    <location>
        <begin position="15"/>
        <end position="28"/>
    </location>
</feature>
<feature type="compositionally biased region" description="Basic and acidic residues" evidence="1">
    <location>
        <begin position="632"/>
        <end position="645"/>
    </location>
</feature>
<feature type="compositionally biased region" description="Acidic residues" evidence="1">
    <location>
        <begin position="470"/>
        <end position="485"/>
    </location>
</feature>
<dbReference type="EMBL" id="JBJUIK010000017">
    <property type="protein sequence ID" value="KAL3497647.1"/>
    <property type="molecule type" value="Genomic_DNA"/>
</dbReference>
<feature type="compositionally biased region" description="Basic residues" evidence="1">
    <location>
        <begin position="247"/>
        <end position="257"/>
    </location>
</feature>
<keyword evidence="3" id="KW-1185">Reference proteome</keyword>
<feature type="compositionally biased region" description="Basic and acidic residues" evidence="1">
    <location>
        <begin position="150"/>
        <end position="161"/>
    </location>
</feature>